<dbReference type="Proteomes" id="UP000031950">
    <property type="component" value="Unassembled WGS sequence"/>
</dbReference>
<gene>
    <name evidence="2" type="ORF">KP77_04490</name>
</gene>
<evidence type="ECO:0000256" key="1">
    <source>
        <dbReference type="SAM" id="Phobius"/>
    </source>
</evidence>
<dbReference type="PATRIC" id="fig|135826.4.peg.450"/>
<dbReference type="STRING" id="135826.KP77_04490"/>
<keyword evidence="1" id="KW-1133">Transmembrane helix</keyword>
<sequence>MTRSDINKTNWVIYGFALFAGIALTIVAFVETANPGTGPDAGQSRFFFSPNEALMYAAVSFLFILLLLLVWKKIKPYHVAALTFVSALLINNLVLSVTSGWVGLAGMMILFFGAILAVLMTLFVFIATWIAKKRILAEG</sequence>
<dbReference type="EMBL" id="JXRQ01000008">
    <property type="protein sequence ID" value="KIL53473.1"/>
    <property type="molecule type" value="Genomic_DNA"/>
</dbReference>
<comment type="caution">
    <text evidence="2">The sequence shown here is derived from an EMBL/GenBank/DDBJ whole genome shotgun (WGS) entry which is preliminary data.</text>
</comment>
<dbReference type="AlphaFoldDB" id="A0A0C2WBQ6"/>
<organism evidence="2 3">
    <name type="scientific">Jeotgalibacillus alimentarius</name>
    <dbReference type="NCBI Taxonomy" id="135826"/>
    <lineage>
        <taxon>Bacteria</taxon>
        <taxon>Bacillati</taxon>
        <taxon>Bacillota</taxon>
        <taxon>Bacilli</taxon>
        <taxon>Bacillales</taxon>
        <taxon>Caryophanaceae</taxon>
        <taxon>Jeotgalibacillus</taxon>
    </lineage>
</organism>
<dbReference type="OrthoDB" id="2876005at2"/>
<protein>
    <submittedName>
        <fullName evidence="2">Uncharacterized protein</fullName>
    </submittedName>
</protein>
<keyword evidence="1" id="KW-0472">Membrane</keyword>
<feature type="transmembrane region" description="Helical" evidence="1">
    <location>
        <begin position="53"/>
        <end position="71"/>
    </location>
</feature>
<evidence type="ECO:0000313" key="2">
    <source>
        <dbReference type="EMBL" id="KIL53473.1"/>
    </source>
</evidence>
<feature type="transmembrane region" description="Helical" evidence="1">
    <location>
        <begin position="12"/>
        <end position="33"/>
    </location>
</feature>
<feature type="transmembrane region" description="Helical" evidence="1">
    <location>
        <begin position="108"/>
        <end position="131"/>
    </location>
</feature>
<accession>A0A0C2WBQ6</accession>
<evidence type="ECO:0000313" key="3">
    <source>
        <dbReference type="Proteomes" id="UP000031950"/>
    </source>
</evidence>
<feature type="transmembrane region" description="Helical" evidence="1">
    <location>
        <begin position="78"/>
        <end position="102"/>
    </location>
</feature>
<proteinExistence type="predicted"/>
<name>A0A0C2WBQ6_9BACL</name>
<dbReference type="RefSeq" id="WP_041121112.1">
    <property type="nucleotide sequence ID" value="NZ_JXRQ01000008.1"/>
</dbReference>
<keyword evidence="1" id="KW-0812">Transmembrane</keyword>
<reference evidence="2 3" key="1">
    <citation type="submission" date="2015-01" db="EMBL/GenBank/DDBJ databases">
        <title>Genome sequence of Jeotgalibacillus alimentarius.</title>
        <authorList>
            <person name="Goh K.M."/>
            <person name="Chan K.-G."/>
            <person name="Yaakop A.S."/>
            <person name="Ee R."/>
            <person name="Gan H.M."/>
            <person name="Chan C.S."/>
        </authorList>
    </citation>
    <scope>NUCLEOTIDE SEQUENCE [LARGE SCALE GENOMIC DNA]</scope>
    <source>
        <strain evidence="2 3">YKJ-13</strain>
    </source>
</reference>
<keyword evidence="3" id="KW-1185">Reference proteome</keyword>